<gene>
    <name evidence="1" type="ORF">C3Y92_08135</name>
</gene>
<evidence type="ECO:0000313" key="1">
    <source>
        <dbReference type="EMBL" id="QAZ67199.1"/>
    </source>
</evidence>
<sequence>MQKQTLEKVFEYASSPVHGTLSRKLRKGVKIQINEGKIYEAATLFLGDEFVRVTVKQGEETCNSYYSWDKICCVTTIGKVDD</sequence>
<reference evidence="1 2" key="1">
    <citation type="submission" date="2018-02" db="EMBL/GenBank/DDBJ databases">
        <title>Genome sequence of Desulfovibrio carbinolicus DSM 3852.</title>
        <authorList>
            <person name="Wilbanks E."/>
            <person name="Skennerton C.T."/>
            <person name="Orphan V.J."/>
        </authorList>
    </citation>
    <scope>NUCLEOTIDE SEQUENCE [LARGE SCALE GENOMIC DNA]</scope>
    <source>
        <strain evidence="1 2">DSM 3852</strain>
    </source>
</reference>
<keyword evidence="2" id="KW-1185">Reference proteome</keyword>
<dbReference type="OrthoDB" id="595245at2"/>
<accession>A0A4P6I0G2</accession>
<name>A0A4P6I0G2_9BACT</name>
<organism evidence="1 2">
    <name type="scientific">Solidesulfovibrio carbinolicus</name>
    <dbReference type="NCBI Taxonomy" id="296842"/>
    <lineage>
        <taxon>Bacteria</taxon>
        <taxon>Pseudomonadati</taxon>
        <taxon>Thermodesulfobacteriota</taxon>
        <taxon>Desulfovibrionia</taxon>
        <taxon>Desulfovibrionales</taxon>
        <taxon>Desulfovibrionaceae</taxon>
        <taxon>Solidesulfovibrio</taxon>
    </lineage>
</organism>
<dbReference type="EMBL" id="CP026538">
    <property type="protein sequence ID" value="QAZ67199.1"/>
    <property type="molecule type" value="Genomic_DNA"/>
</dbReference>
<protein>
    <submittedName>
        <fullName evidence="1">Uncharacterized protein</fullName>
    </submittedName>
</protein>
<dbReference type="AlphaFoldDB" id="A0A4P6I0G2"/>
<dbReference type="Proteomes" id="UP000293296">
    <property type="component" value="Chromosome"/>
</dbReference>
<dbReference type="RefSeq" id="WP_129351540.1">
    <property type="nucleotide sequence ID" value="NZ_CP026538.1"/>
</dbReference>
<evidence type="ECO:0000313" key="2">
    <source>
        <dbReference type="Proteomes" id="UP000293296"/>
    </source>
</evidence>
<proteinExistence type="predicted"/>
<dbReference type="KEGG" id="dcb:C3Y92_08135"/>